<dbReference type="Pfam" id="PF21821">
    <property type="entry name" value="Dit_like"/>
    <property type="match status" value="1"/>
</dbReference>
<dbReference type="EMBL" id="JABURY010000016">
    <property type="protein sequence ID" value="MBC9131314.1"/>
    <property type="molecule type" value="Genomic_DNA"/>
</dbReference>
<sequence>MAFETILNSSNNHSGALLSNSFGCFDFDAVTIVQHASNLNLTENPIENGTNINDHAILQPKEVTLTGIIVGYTPPFKMLLTKSEAFLEVEYKSSIEVQIMSAIANLKVKQISSTYDNDYRVNNRLTTDFLPDYDPVSLDISESDRIAHAYELLLKIQRSGKVLTLETQMKRYKNMMITSISSAQKNSMSAEFSLTLREVFIVETQIGSGFKDWLGKTNPKQVDSYCLCSD</sequence>
<keyword evidence="3" id="KW-1185">Reference proteome</keyword>
<feature type="domain" description="Dit-like phage tail protein N-terminal" evidence="1">
    <location>
        <begin position="27"/>
        <end position="205"/>
    </location>
</feature>
<comment type="caution">
    <text evidence="2">The sequence shown here is derived from an EMBL/GenBank/DDBJ whole genome shotgun (WGS) entry which is preliminary data.</text>
</comment>
<protein>
    <recommendedName>
        <fullName evidence="1">Dit-like phage tail protein N-terminal domain-containing protein</fullName>
    </recommendedName>
</protein>
<dbReference type="Proteomes" id="UP000651208">
    <property type="component" value="Unassembled WGS sequence"/>
</dbReference>
<accession>A0ABR7QYM2</accession>
<organism evidence="2 3">
    <name type="scientific">Frischella japonica</name>
    <dbReference type="NCBI Taxonomy" id="2741544"/>
    <lineage>
        <taxon>Bacteria</taxon>
        <taxon>Pseudomonadati</taxon>
        <taxon>Pseudomonadota</taxon>
        <taxon>Gammaproteobacteria</taxon>
        <taxon>Orbales</taxon>
        <taxon>Orbaceae</taxon>
        <taxon>Frischella</taxon>
    </lineage>
</organism>
<proteinExistence type="predicted"/>
<reference evidence="2 3" key="1">
    <citation type="submission" date="2020-06" db="EMBL/GenBank/DDBJ databases">
        <title>Frischella cerana isolated from Apis cerana gut homogenate.</title>
        <authorList>
            <person name="Wolter L.A."/>
            <person name="Suenami S."/>
            <person name="Miyazaki R."/>
        </authorList>
    </citation>
    <scope>NUCLEOTIDE SEQUENCE [LARGE SCALE GENOMIC DNA]</scope>
    <source>
        <strain evidence="2 3">Ac13</strain>
    </source>
</reference>
<evidence type="ECO:0000313" key="3">
    <source>
        <dbReference type="Proteomes" id="UP000651208"/>
    </source>
</evidence>
<evidence type="ECO:0000313" key="2">
    <source>
        <dbReference type="EMBL" id="MBC9131314.1"/>
    </source>
</evidence>
<gene>
    <name evidence="2" type="ORF">FcAc13_08325</name>
</gene>
<name>A0ABR7QYM2_9GAMM</name>
<evidence type="ECO:0000259" key="1">
    <source>
        <dbReference type="Pfam" id="PF21821"/>
    </source>
</evidence>
<dbReference type="InterPro" id="IPR048494">
    <property type="entry name" value="Dit-like_N"/>
</dbReference>
<dbReference type="RefSeq" id="WP_187755744.1">
    <property type="nucleotide sequence ID" value="NZ_JABURY010000016.1"/>
</dbReference>